<evidence type="ECO:0000313" key="3">
    <source>
        <dbReference type="Proteomes" id="UP000606003"/>
    </source>
</evidence>
<proteinExistence type="predicted"/>
<feature type="region of interest" description="Disordered" evidence="1">
    <location>
        <begin position="79"/>
        <end position="101"/>
    </location>
</feature>
<gene>
    <name evidence="2" type="ORF">IC234_05030</name>
</gene>
<evidence type="ECO:0000313" key="2">
    <source>
        <dbReference type="EMBL" id="MBD2721483.1"/>
    </source>
</evidence>
<feature type="region of interest" description="Disordered" evidence="1">
    <location>
        <begin position="1"/>
        <end position="32"/>
    </location>
</feature>
<organism evidence="2 3">
    <name type="scientific">Hymenobacter armeniacus</name>
    <dbReference type="NCBI Taxonomy" id="2771358"/>
    <lineage>
        <taxon>Bacteria</taxon>
        <taxon>Pseudomonadati</taxon>
        <taxon>Bacteroidota</taxon>
        <taxon>Cytophagia</taxon>
        <taxon>Cytophagales</taxon>
        <taxon>Hymenobacteraceae</taxon>
        <taxon>Hymenobacter</taxon>
    </lineage>
</organism>
<accession>A0ABR8JRB7</accession>
<name>A0ABR8JRB7_9BACT</name>
<comment type="caution">
    <text evidence="2">The sequence shown here is derived from an EMBL/GenBank/DDBJ whole genome shotgun (WGS) entry which is preliminary data.</text>
</comment>
<evidence type="ECO:0008006" key="4">
    <source>
        <dbReference type="Google" id="ProtNLM"/>
    </source>
</evidence>
<feature type="compositionally biased region" description="Polar residues" evidence="1">
    <location>
        <begin position="91"/>
        <end position="101"/>
    </location>
</feature>
<dbReference type="EMBL" id="JACXAC010000002">
    <property type="protein sequence ID" value="MBD2721483.1"/>
    <property type="molecule type" value="Genomic_DNA"/>
</dbReference>
<sequence>MLLLASCDQNTASRQETATRAPRHAPADVLPPAPLVAPDTALPYRLLPGFGDSVQAPPLVRIGTEDFRVLATARTDSARPLRYVPPPQPGTDPNDSTQNSIGRGFEGVYTFRLLQANGQPRFVRQLKKSDFKALISEALAVESEVTAPSFAGYLPAFNALAFEISFYPPESDAGGQALVLLDAATGRVRHKSLARWTDGCNSLLALSANGRTLLSSTELLQANGHVTSLEKPGRTILGTLLINDQTALVEYGPGYDRRGQDVPLRGPNATLLDASGRVLKTFTLESIEAGLGSQILARYLAQTHAYYLFDETHRQLAVIPRDQPTQLQLLKLRQMAPFRAPQRPTEVKIVFETETGAHAAFYLDTVSKQFRYTLRKPAY</sequence>
<keyword evidence="3" id="KW-1185">Reference proteome</keyword>
<dbReference type="RefSeq" id="WP_190922766.1">
    <property type="nucleotide sequence ID" value="NZ_JACXAC010000002.1"/>
</dbReference>
<feature type="compositionally biased region" description="Polar residues" evidence="1">
    <location>
        <begin position="7"/>
        <end position="18"/>
    </location>
</feature>
<protein>
    <recommendedName>
        <fullName evidence="4">DUF4221 domain-containing protein</fullName>
    </recommendedName>
</protein>
<reference evidence="2 3" key="1">
    <citation type="submission" date="2020-09" db="EMBL/GenBank/DDBJ databases">
        <authorList>
            <person name="Kim M.K."/>
        </authorList>
    </citation>
    <scope>NUCLEOTIDE SEQUENCE [LARGE SCALE GENOMIC DNA]</scope>
    <source>
        <strain evidence="2 3">BT189</strain>
    </source>
</reference>
<evidence type="ECO:0000256" key="1">
    <source>
        <dbReference type="SAM" id="MobiDB-lite"/>
    </source>
</evidence>
<dbReference type="Proteomes" id="UP000606003">
    <property type="component" value="Unassembled WGS sequence"/>
</dbReference>